<evidence type="ECO:0000256" key="1">
    <source>
        <dbReference type="SAM" id="MobiDB-lite"/>
    </source>
</evidence>
<dbReference type="Proteomes" id="UP000030143">
    <property type="component" value="Unassembled WGS sequence"/>
</dbReference>
<dbReference type="AlphaFoldDB" id="A0A0A2JXF8"/>
<reference evidence="2 3" key="1">
    <citation type="journal article" date="2015" name="Mol. Plant Microbe Interact.">
        <title>Genome, transcriptome, and functional analyses of Penicillium expansum provide new insights into secondary metabolism and pathogenicity.</title>
        <authorList>
            <person name="Ballester A.R."/>
            <person name="Marcet-Houben M."/>
            <person name="Levin E."/>
            <person name="Sela N."/>
            <person name="Selma-Lazaro C."/>
            <person name="Carmona L."/>
            <person name="Wisniewski M."/>
            <person name="Droby S."/>
            <person name="Gonzalez-Candelas L."/>
            <person name="Gabaldon T."/>
        </authorList>
    </citation>
    <scope>NUCLEOTIDE SEQUENCE [LARGE SCALE GENOMIC DNA]</scope>
    <source>
        <strain evidence="2 3">MD-8</strain>
    </source>
</reference>
<name>A0A0A2JXF8_PENEN</name>
<gene>
    <name evidence="2" type="ORF">PEX2_036110</name>
</gene>
<feature type="region of interest" description="Disordered" evidence="1">
    <location>
        <begin position="101"/>
        <end position="136"/>
    </location>
</feature>
<dbReference type="OrthoDB" id="4161285at2759"/>
<dbReference type="VEuPathDB" id="FungiDB:PEXP_057710"/>
<dbReference type="PhylomeDB" id="A0A0A2JXF8"/>
<dbReference type="RefSeq" id="XP_016601178.1">
    <property type="nucleotide sequence ID" value="XM_016740886.1"/>
</dbReference>
<keyword evidence="3" id="KW-1185">Reference proteome</keyword>
<proteinExistence type="predicted"/>
<organism evidence="2 3">
    <name type="scientific">Penicillium expansum</name>
    <name type="common">Blue mold rot fungus</name>
    <dbReference type="NCBI Taxonomy" id="27334"/>
    <lineage>
        <taxon>Eukaryota</taxon>
        <taxon>Fungi</taxon>
        <taxon>Dikarya</taxon>
        <taxon>Ascomycota</taxon>
        <taxon>Pezizomycotina</taxon>
        <taxon>Eurotiomycetes</taxon>
        <taxon>Eurotiomycetidae</taxon>
        <taxon>Eurotiales</taxon>
        <taxon>Aspergillaceae</taxon>
        <taxon>Penicillium</taxon>
    </lineage>
</organism>
<dbReference type="GeneID" id="27676305"/>
<feature type="compositionally biased region" description="Pro residues" evidence="1">
    <location>
        <begin position="1"/>
        <end position="12"/>
    </location>
</feature>
<comment type="caution">
    <text evidence="2">The sequence shown here is derived from an EMBL/GenBank/DDBJ whole genome shotgun (WGS) entry which is preliminary data.</text>
</comment>
<feature type="region of interest" description="Disordered" evidence="1">
    <location>
        <begin position="1"/>
        <end position="21"/>
    </location>
</feature>
<evidence type="ECO:0000313" key="2">
    <source>
        <dbReference type="EMBL" id="KGO60104.1"/>
    </source>
</evidence>
<protein>
    <submittedName>
        <fullName evidence="2">Uncharacterized protein</fullName>
    </submittedName>
</protein>
<sequence>MVKPEPTPPASSPPAEAAAVPLDSTTRVIPIHPDLAEIKVPDGPLPSYCYHPVTCQPIIPRDYQTELKQLEEQYKSREAALHAQEQISKEVKEKIEVAKRKREEVQKSMDKKVKERDTEMKVVSKFQDTKASDIPS</sequence>
<dbReference type="HOGENOM" id="CLU_115908_0_0_1"/>
<accession>A0A0A2JXF8</accession>
<dbReference type="EMBL" id="JQFZ01000082">
    <property type="protein sequence ID" value="KGO60104.1"/>
    <property type="molecule type" value="Genomic_DNA"/>
</dbReference>
<evidence type="ECO:0000313" key="3">
    <source>
        <dbReference type="Proteomes" id="UP000030143"/>
    </source>
</evidence>